<reference evidence="2 3" key="1">
    <citation type="journal article" date="2024" name="BMC Genomics">
        <title>De novo assembly and annotation of Popillia japonica's genome with initial clues to its potential as an invasive pest.</title>
        <authorList>
            <person name="Cucini C."/>
            <person name="Boschi S."/>
            <person name="Funari R."/>
            <person name="Cardaioli E."/>
            <person name="Iannotti N."/>
            <person name="Marturano G."/>
            <person name="Paoli F."/>
            <person name="Bruttini M."/>
            <person name="Carapelli A."/>
            <person name="Frati F."/>
            <person name="Nardi F."/>
        </authorList>
    </citation>
    <scope>NUCLEOTIDE SEQUENCE [LARGE SCALE GENOMIC DNA]</scope>
    <source>
        <strain evidence="2">DMR45628</strain>
    </source>
</reference>
<protein>
    <submittedName>
        <fullName evidence="2">Uncharacterized protein</fullName>
    </submittedName>
</protein>
<evidence type="ECO:0000313" key="2">
    <source>
        <dbReference type="EMBL" id="KAK9745265.1"/>
    </source>
</evidence>
<evidence type="ECO:0000256" key="1">
    <source>
        <dbReference type="SAM" id="MobiDB-lite"/>
    </source>
</evidence>
<gene>
    <name evidence="2" type="ORF">QE152_g7079</name>
</gene>
<comment type="caution">
    <text evidence="2">The sequence shown here is derived from an EMBL/GenBank/DDBJ whole genome shotgun (WGS) entry which is preliminary data.</text>
</comment>
<dbReference type="Proteomes" id="UP001458880">
    <property type="component" value="Unassembled WGS sequence"/>
</dbReference>
<name>A0AAW1MF45_POPJA</name>
<dbReference type="AlphaFoldDB" id="A0AAW1MF45"/>
<feature type="compositionally biased region" description="Polar residues" evidence="1">
    <location>
        <begin position="71"/>
        <end position="87"/>
    </location>
</feature>
<accession>A0AAW1MF45</accession>
<organism evidence="2 3">
    <name type="scientific">Popillia japonica</name>
    <name type="common">Japanese beetle</name>
    <dbReference type="NCBI Taxonomy" id="7064"/>
    <lineage>
        <taxon>Eukaryota</taxon>
        <taxon>Metazoa</taxon>
        <taxon>Ecdysozoa</taxon>
        <taxon>Arthropoda</taxon>
        <taxon>Hexapoda</taxon>
        <taxon>Insecta</taxon>
        <taxon>Pterygota</taxon>
        <taxon>Neoptera</taxon>
        <taxon>Endopterygota</taxon>
        <taxon>Coleoptera</taxon>
        <taxon>Polyphaga</taxon>
        <taxon>Scarabaeiformia</taxon>
        <taxon>Scarabaeidae</taxon>
        <taxon>Rutelinae</taxon>
        <taxon>Popillia</taxon>
    </lineage>
</organism>
<dbReference type="EMBL" id="JASPKY010000050">
    <property type="protein sequence ID" value="KAK9745265.1"/>
    <property type="molecule type" value="Genomic_DNA"/>
</dbReference>
<sequence length="127" mass="13591">MGSSPNKGHTLPDVAEDDDDASSVSSDHNHFQLQILVTPCHGPDGGTEIKVSGGIGNPRSGSRKLPPIHNAQGSRRTSRQNSGNVEVATCSRSRLQTLSGDPLHGDSISFVRHKITPARKQKYINSK</sequence>
<proteinExistence type="predicted"/>
<evidence type="ECO:0000313" key="3">
    <source>
        <dbReference type="Proteomes" id="UP001458880"/>
    </source>
</evidence>
<keyword evidence="3" id="KW-1185">Reference proteome</keyword>
<feature type="region of interest" description="Disordered" evidence="1">
    <location>
        <begin position="1"/>
        <end position="87"/>
    </location>
</feature>